<sequence length="150" mass="16471">MRTIAAHSAARVGRHDLAAAHCRAALPVQREHDDLDGEANSVFTLGLVALGTGDARAAVTHFRAALELFHRQTNTYLQADLRWCCGDPTTTAFRTSIFTTTAFATTATTSRTGARKPPYRSDNPGEPPQRTPVTRRRKPPRRARAGHRAR</sequence>
<dbReference type="Pfam" id="PF13424">
    <property type="entry name" value="TPR_12"/>
    <property type="match status" value="1"/>
</dbReference>
<proteinExistence type="predicted"/>
<dbReference type="Proteomes" id="UP001596220">
    <property type="component" value="Unassembled WGS sequence"/>
</dbReference>
<dbReference type="SUPFAM" id="SSF48452">
    <property type="entry name" value="TPR-like"/>
    <property type="match status" value="1"/>
</dbReference>
<gene>
    <name evidence="2" type="ORF">ACFP3R_05485</name>
</gene>
<dbReference type="Gene3D" id="1.25.40.10">
    <property type="entry name" value="Tetratricopeptide repeat domain"/>
    <property type="match status" value="1"/>
</dbReference>
<dbReference type="RefSeq" id="WP_380633458.1">
    <property type="nucleotide sequence ID" value="NZ_JBHSQO010000004.1"/>
</dbReference>
<accession>A0ABW1P1X2</accession>
<reference evidence="3" key="1">
    <citation type="journal article" date="2019" name="Int. J. Syst. Evol. Microbiol.">
        <title>The Global Catalogue of Microorganisms (GCM) 10K type strain sequencing project: providing services to taxonomists for standard genome sequencing and annotation.</title>
        <authorList>
            <consortium name="The Broad Institute Genomics Platform"/>
            <consortium name="The Broad Institute Genome Sequencing Center for Infectious Disease"/>
            <person name="Wu L."/>
            <person name="Ma J."/>
        </authorList>
    </citation>
    <scope>NUCLEOTIDE SEQUENCE [LARGE SCALE GENOMIC DNA]</scope>
    <source>
        <strain evidence="3">CGMCC 4.7246</strain>
    </source>
</reference>
<dbReference type="InterPro" id="IPR011990">
    <property type="entry name" value="TPR-like_helical_dom_sf"/>
</dbReference>
<comment type="caution">
    <text evidence="2">The sequence shown here is derived from an EMBL/GenBank/DDBJ whole genome shotgun (WGS) entry which is preliminary data.</text>
</comment>
<evidence type="ECO:0000256" key="1">
    <source>
        <dbReference type="SAM" id="MobiDB-lite"/>
    </source>
</evidence>
<organism evidence="2 3">
    <name type="scientific">Saccharothrix lopnurensis</name>
    <dbReference type="NCBI Taxonomy" id="1670621"/>
    <lineage>
        <taxon>Bacteria</taxon>
        <taxon>Bacillati</taxon>
        <taxon>Actinomycetota</taxon>
        <taxon>Actinomycetes</taxon>
        <taxon>Pseudonocardiales</taxon>
        <taxon>Pseudonocardiaceae</taxon>
        <taxon>Saccharothrix</taxon>
    </lineage>
</organism>
<name>A0ABW1P1X2_9PSEU</name>
<protein>
    <submittedName>
        <fullName evidence="2">Tetratricopeptide repeat protein</fullName>
    </submittedName>
</protein>
<evidence type="ECO:0000313" key="2">
    <source>
        <dbReference type="EMBL" id="MFC6088717.1"/>
    </source>
</evidence>
<evidence type="ECO:0000313" key="3">
    <source>
        <dbReference type="Proteomes" id="UP001596220"/>
    </source>
</evidence>
<dbReference type="EMBL" id="JBHSQO010000004">
    <property type="protein sequence ID" value="MFC6088717.1"/>
    <property type="molecule type" value="Genomic_DNA"/>
</dbReference>
<feature type="compositionally biased region" description="Basic residues" evidence="1">
    <location>
        <begin position="133"/>
        <end position="150"/>
    </location>
</feature>
<keyword evidence="3" id="KW-1185">Reference proteome</keyword>
<feature type="region of interest" description="Disordered" evidence="1">
    <location>
        <begin position="106"/>
        <end position="150"/>
    </location>
</feature>